<dbReference type="InterPro" id="IPR050498">
    <property type="entry name" value="Ycf3"/>
</dbReference>
<name>A0A075G4B2_9EURY</name>
<keyword evidence="5" id="KW-0472">Membrane</keyword>
<dbReference type="Pfam" id="PF13432">
    <property type="entry name" value="TPR_16"/>
    <property type="match status" value="1"/>
</dbReference>
<organism evidence="6">
    <name type="scientific">uncultured marine group II/III euryarchaeote AD1000_85_G06</name>
    <dbReference type="NCBI Taxonomy" id="1457815"/>
    <lineage>
        <taxon>Archaea</taxon>
        <taxon>Methanobacteriati</taxon>
        <taxon>Methanobacteriota</taxon>
        <taxon>environmental samples</taxon>
    </lineage>
</organism>
<sequence length="625" mass="70629">MAEETDSESDSKEEDIDENEESESEDSEEIEVETEESNEEEEEEESAPIDYTTKLGIEKEEKPVDPFIKKNIKNAIKYLDGKSRSVVIGALIIFVISIFNFIAWNFTEMEALKYVGTTLAIFLLMACGLGVLISFNVHTIETKKNNDVRTSGIILSIGSILIALFFMAYGIRENSCLTEYTEISCDGDVSLRAVTTIAVYAGSLGIVMLIYGLGLLERGLVPYALAIAFGGSLILTIVLLMSVFNWIEESVWLLLIPLLFLGMGLAGLHHRRYQLAGFVIGCYIAGLAGIGWLIEPSLASGGFIGGGLPMTGSGLLFILRRTDREARERMLEEAQEFLDTGYPSRSLEVAGRLIRRAQRDGVLMQDSRMWLSKARALTGHREYARSTTYYSMALEIDPHNENLWFEKGNLHRKLRQWDEAEECFQNSTEIRYTFGDAWLRLGQIKERLEKMGEAEEAYLIALELESNHGLAYLGLGRVQSKLGRVKEALKSVEKSIGLMEDDYRPYMVRGDIYFSLGDYERADSKGYSKAVNIRPDFKRGWRKLTKVYRAQDKRELLIMALSRILEIDSEDENALWERAEAHHDSNKLGDAMGDIHKLLALNPGNQKARKFKAEILEKLDTKEWD</sequence>
<evidence type="ECO:0000313" key="6">
    <source>
        <dbReference type="EMBL" id="AIE96651.1"/>
    </source>
</evidence>
<dbReference type="SMART" id="SM00028">
    <property type="entry name" value="TPR"/>
    <property type="match status" value="6"/>
</dbReference>
<dbReference type="PANTHER" id="PTHR44858">
    <property type="entry name" value="TETRATRICOPEPTIDE REPEAT PROTEIN 6"/>
    <property type="match status" value="1"/>
</dbReference>
<feature type="transmembrane region" description="Helical" evidence="5">
    <location>
        <begin position="119"/>
        <end position="140"/>
    </location>
</feature>
<reference evidence="6" key="1">
    <citation type="journal article" date="2014" name="Genome Biol. Evol.">
        <title>Pangenome evidence for extensive interdomain horizontal transfer affecting lineage core and shell genes in uncultured planktonic thaumarchaeota and euryarchaeota.</title>
        <authorList>
            <person name="Deschamps P."/>
            <person name="Zivanovic Y."/>
            <person name="Moreira D."/>
            <person name="Rodriguez-Valera F."/>
            <person name="Lopez-Garcia P."/>
        </authorList>
    </citation>
    <scope>NUCLEOTIDE SEQUENCE</scope>
</reference>
<dbReference type="Pfam" id="PF13181">
    <property type="entry name" value="TPR_8"/>
    <property type="match status" value="2"/>
</dbReference>
<feature type="repeat" description="TPR" evidence="3">
    <location>
        <begin position="367"/>
        <end position="400"/>
    </location>
</feature>
<evidence type="ECO:0000256" key="4">
    <source>
        <dbReference type="SAM" id="MobiDB-lite"/>
    </source>
</evidence>
<feature type="transmembrane region" description="Helical" evidence="5">
    <location>
        <begin position="220"/>
        <end position="244"/>
    </location>
</feature>
<feature type="compositionally biased region" description="Acidic residues" evidence="4">
    <location>
        <begin position="1"/>
        <end position="47"/>
    </location>
</feature>
<feature type="repeat" description="TPR" evidence="3">
    <location>
        <begin position="435"/>
        <end position="468"/>
    </location>
</feature>
<feature type="region of interest" description="Disordered" evidence="4">
    <location>
        <begin position="1"/>
        <end position="55"/>
    </location>
</feature>
<feature type="transmembrane region" description="Helical" evidence="5">
    <location>
        <begin position="275"/>
        <end position="294"/>
    </location>
</feature>
<evidence type="ECO:0000256" key="1">
    <source>
        <dbReference type="ARBA" id="ARBA00022737"/>
    </source>
</evidence>
<dbReference type="EMBL" id="KF900485">
    <property type="protein sequence ID" value="AIE96651.1"/>
    <property type="molecule type" value="Genomic_DNA"/>
</dbReference>
<keyword evidence="2 3" id="KW-0802">TPR repeat</keyword>
<feature type="transmembrane region" description="Helical" evidence="5">
    <location>
        <begin position="250"/>
        <end position="268"/>
    </location>
</feature>
<dbReference type="AlphaFoldDB" id="A0A075G4B2"/>
<evidence type="ECO:0000256" key="2">
    <source>
        <dbReference type="ARBA" id="ARBA00022803"/>
    </source>
</evidence>
<gene>
    <name evidence="6" type="primary">SKI3</name>
    <name evidence="6" type="synonym">TTC37</name>
</gene>
<keyword evidence="1" id="KW-0677">Repeat</keyword>
<feature type="transmembrane region" description="Helical" evidence="5">
    <location>
        <begin position="152"/>
        <end position="171"/>
    </location>
</feature>
<dbReference type="Gene3D" id="1.25.40.10">
    <property type="entry name" value="Tetratricopeptide repeat domain"/>
    <property type="match status" value="1"/>
</dbReference>
<accession>A0A075G4B2</accession>
<dbReference type="SUPFAM" id="SSF48452">
    <property type="entry name" value="TPR-like"/>
    <property type="match status" value="1"/>
</dbReference>
<evidence type="ECO:0000256" key="5">
    <source>
        <dbReference type="SAM" id="Phobius"/>
    </source>
</evidence>
<dbReference type="PANTHER" id="PTHR44858:SF1">
    <property type="entry name" value="UDP-N-ACETYLGLUCOSAMINE--PEPTIDE N-ACETYLGLUCOSAMINYLTRANSFERASE SPINDLY-RELATED"/>
    <property type="match status" value="1"/>
</dbReference>
<protein>
    <submittedName>
        <fullName evidence="6">TPR repeat-containing protein (SKI3, TTC37)</fullName>
    </submittedName>
</protein>
<feature type="repeat" description="TPR" evidence="3">
    <location>
        <begin position="469"/>
        <end position="502"/>
    </location>
</feature>
<dbReference type="InterPro" id="IPR011990">
    <property type="entry name" value="TPR-like_helical_dom_sf"/>
</dbReference>
<feature type="transmembrane region" description="Helical" evidence="5">
    <location>
        <begin position="191"/>
        <end position="213"/>
    </location>
</feature>
<dbReference type="PROSITE" id="PS50005">
    <property type="entry name" value="TPR"/>
    <property type="match status" value="3"/>
</dbReference>
<feature type="transmembrane region" description="Helical" evidence="5">
    <location>
        <begin position="86"/>
        <end position="107"/>
    </location>
</feature>
<feature type="transmembrane region" description="Helical" evidence="5">
    <location>
        <begin position="300"/>
        <end position="319"/>
    </location>
</feature>
<keyword evidence="5" id="KW-0812">Transmembrane</keyword>
<dbReference type="InterPro" id="IPR019734">
    <property type="entry name" value="TPR_rpt"/>
</dbReference>
<proteinExistence type="predicted"/>
<keyword evidence="5" id="KW-1133">Transmembrane helix</keyword>
<evidence type="ECO:0000256" key="3">
    <source>
        <dbReference type="PROSITE-ProRule" id="PRU00339"/>
    </source>
</evidence>